<gene>
    <name evidence="1" type="ORF">DES37_12049</name>
</gene>
<proteinExistence type="predicted"/>
<keyword evidence="2" id="KW-1185">Reference proteome</keyword>
<name>A0A317PNJ1_9ENTR</name>
<organism evidence="1 2">
    <name type="scientific">Mangrovibacter plantisponsor</name>
    <dbReference type="NCBI Taxonomy" id="451513"/>
    <lineage>
        <taxon>Bacteria</taxon>
        <taxon>Pseudomonadati</taxon>
        <taxon>Pseudomonadota</taxon>
        <taxon>Gammaproteobacteria</taxon>
        <taxon>Enterobacterales</taxon>
        <taxon>Enterobacteriaceae</taxon>
        <taxon>Mangrovibacter</taxon>
    </lineage>
</organism>
<accession>A0A317PNJ1</accession>
<protein>
    <submittedName>
        <fullName evidence="1">Uncharacterized protein</fullName>
    </submittedName>
</protein>
<dbReference type="EMBL" id="QGTS01000020">
    <property type="protein sequence ID" value="PWW02347.1"/>
    <property type="molecule type" value="Genomic_DNA"/>
</dbReference>
<evidence type="ECO:0000313" key="2">
    <source>
        <dbReference type="Proteomes" id="UP000246744"/>
    </source>
</evidence>
<evidence type="ECO:0000313" key="1">
    <source>
        <dbReference type="EMBL" id="PWW02347.1"/>
    </source>
</evidence>
<reference evidence="1 2" key="1">
    <citation type="submission" date="2018-05" db="EMBL/GenBank/DDBJ databases">
        <title>Genomic Encyclopedia of Type Strains, Phase IV (KMG-IV): sequencing the most valuable type-strain genomes for metagenomic binning, comparative biology and taxonomic classification.</title>
        <authorList>
            <person name="Goeker M."/>
        </authorList>
    </citation>
    <scope>NUCLEOTIDE SEQUENCE [LARGE SCALE GENOMIC DNA]</scope>
    <source>
        <strain evidence="1 2">DSM 19579</strain>
    </source>
</reference>
<sequence>MDISVLQMLLKSRKKSHFGIVNAYIMLRWFIFRQNSVQAYQWERSPGDDQGWYTLVNMWIRRISIGPYFCDIHSIKQIVVTAIITMHVYLPIFFKNGVDFFLWQRF</sequence>
<dbReference type="AlphaFoldDB" id="A0A317PNJ1"/>
<comment type="caution">
    <text evidence="1">The sequence shown here is derived from an EMBL/GenBank/DDBJ whole genome shotgun (WGS) entry which is preliminary data.</text>
</comment>
<dbReference type="Proteomes" id="UP000246744">
    <property type="component" value="Unassembled WGS sequence"/>
</dbReference>